<accession>A0A1H3EM16</accession>
<dbReference type="EMBL" id="FNPB01000002">
    <property type="protein sequence ID" value="SDX79208.1"/>
    <property type="molecule type" value="Genomic_DNA"/>
</dbReference>
<evidence type="ECO:0000313" key="1">
    <source>
        <dbReference type="EMBL" id="SDX79208.1"/>
    </source>
</evidence>
<name>A0A1H3EM16_9EURY</name>
<organism evidence="1 2">
    <name type="scientific">Halobellus clavatus</name>
    <dbReference type="NCBI Taxonomy" id="660517"/>
    <lineage>
        <taxon>Archaea</taxon>
        <taxon>Methanobacteriati</taxon>
        <taxon>Methanobacteriota</taxon>
        <taxon>Stenosarchaea group</taxon>
        <taxon>Halobacteria</taxon>
        <taxon>Halobacteriales</taxon>
        <taxon>Haloferacaceae</taxon>
        <taxon>Halobellus</taxon>
    </lineage>
</organism>
<dbReference type="Proteomes" id="UP000199170">
    <property type="component" value="Unassembled WGS sequence"/>
</dbReference>
<dbReference type="AlphaFoldDB" id="A0A1H3EM16"/>
<proteinExistence type="predicted"/>
<protein>
    <submittedName>
        <fullName evidence="1">Uncharacterized protein</fullName>
    </submittedName>
</protein>
<gene>
    <name evidence="1" type="ORF">SAMN04487946_102345</name>
</gene>
<reference evidence="2" key="1">
    <citation type="submission" date="2016-10" db="EMBL/GenBank/DDBJ databases">
        <authorList>
            <person name="Varghese N."/>
            <person name="Submissions S."/>
        </authorList>
    </citation>
    <scope>NUCLEOTIDE SEQUENCE [LARGE SCALE GENOMIC DNA]</scope>
    <source>
        <strain evidence="2">CGMCC 1.10118</strain>
    </source>
</reference>
<evidence type="ECO:0000313" key="2">
    <source>
        <dbReference type="Proteomes" id="UP000199170"/>
    </source>
</evidence>
<dbReference type="STRING" id="660517.SAMN04487946_102345"/>
<keyword evidence="2" id="KW-1185">Reference proteome</keyword>
<sequence>MGCRNRGWSIRTAVNGYVRSVSIGDTVHAARRHEYTDEMDEALEIDHVAEKLERGEIDGRAVITPA</sequence>